<dbReference type="PANTHER" id="PTHR39142">
    <property type="entry name" value="MID1P"/>
    <property type="match status" value="1"/>
</dbReference>
<dbReference type="Gene3D" id="1.10.2000.10">
    <property type="entry name" value="Frizzled cysteine-rich domain"/>
    <property type="match status" value="1"/>
</dbReference>
<dbReference type="EMBL" id="LR728758">
    <property type="protein sequence ID" value="VWP00733.1"/>
    <property type="molecule type" value="Genomic_DNA"/>
</dbReference>
<gene>
    <name evidence="2" type="primary">Q9P304</name>
</gene>
<evidence type="ECO:0000313" key="2">
    <source>
        <dbReference type="EMBL" id="VWP00733.1"/>
    </source>
</evidence>
<protein>
    <submittedName>
        <fullName evidence="2">Alcohol oxidase</fullName>
    </submittedName>
</protein>
<dbReference type="Pfam" id="PF12929">
    <property type="entry name" value="Mid1"/>
    <property type="match status" value="1"/>
</dbReference>
<accession>A0A5K1K4P1</accession>
<proteinExistence type="predicted"/>
<dbReference type="AlphaFoldDB" id="A0A5K1K4P1"/>
<feature type="signal peptide" evidence="1">
    <location>
        <begin position="1"/>
        <end position="22"/>
    </location>
</feature>
<sequence>MISFLPLSLLAVVQSFLLLAEAQQKLSLDTTVALNSNNLPNPPSFTVPSSTAQLIISVALCAPSDHPPRFFVTNDTSLSLPTSSNVDNINTFQILLGSEGFGTTALVFTDGGTLSIVKDSTATPFELVVSTNNATSQTSHPLLGDTTSNQALLFSPPFDPQPIQQSSFPNYTFPAANLSMPSQPASPINHTLILAQTSSSPFSGLPRTTCAIRSQQNTRGVTTLSSAQSQGMWLKNTDGWRWEWMANLQPLDQSTLSQSLLPFCPSIAYAVPLAPPRPPATINTADTIPSAVSDTIISYLSNFTTTLSTLACGRDNYSPLVTCADCQAAYRTWLCTVSFPRCTEPTDNSTTSSSAPVSGPSSRAVAQSPIAAVEAVAANAAPRNPALPPFPSAYAALLPCLETCNAADRACPTFLGFKCPLPQFTASNSYGVGFVDSGEDGEWGHGSTGVAQDVYGNVWCNAG</sequence>
<dbReference type="InterPro" id="IPR024338">
    <property type="entry name" value="MID1/Yam8"/>
</dbReference>
<dbReference type="PANTHER" id="PTHR39142:SF1">
    <property type="entry name" value="AEL197CP"/>
    <property type="match status" value="1"/>
</dbReference>
<evidence type="ECO:0000256" key="1">
    <source>
        <dbReference type="SAM" id="SignalP"/>
    </source>
</evidence>
<dbReference type="InterPro" id="IPR036790">
    <property type="entry name" value="Frizzled_dom_sf"/>
</dbReference>
<keyword evidence="1" id="KW-0732">Signal</keyword>
<feature type="chain" id="PRO_5023828789" evidence="1">
    <location>
        <begin position="23"/>
        <end position="463"/>
    </location>
</feature>
<reference evidence="2" key="1">
    <citation type="submission" date="2019-10" db="EMBL/GenBank/DDBJ databases">
        <authorList>
            <person name="Nor Muhammad N."/>
        </authorList>
    </citation>
    <scope>NUCLEOTIDE SEQUENCE</scope>
</reference>
<dbReference type="GO" id="GO:0005262">
    <property type="term" value="F:calcium channel activity"/>
    <property type="evidence" value="ECO:0007669"/>
    <property type="project" value="InterPro"/>
</dbReference>
<dbReference type="GO" id="GO:0098703">
    <property type="term" value="P:calcium ion import across plasma membrane"/>
    <property type="evidence" value="ECO:0007669"/>
    <property type="project" value="InterPro"/>
</dbReference>
<organism evidence="2">
    <name type="scientific">Ganoderma boninense</name>
    <dbReference type="NCBI Taxonomy" id="34458"/>
    <lineage>
        <taxon>Eukaryota</taxon>
        <taxon>Fungi</taxon>
        <taxon>Dikarya</taxon>
        <taxon>Basidiomycota</taxon>
        <taxon>Agaricomycotina</taxon>
        <taxon>Agaricomycetes</taxon>
        <taxon>Polyporales</taxon>
        <taxon>Polyporaceae</taxon>
        <taxon>Ganoderma</taxon>
    </lineage>
</organism>
<name>A0A5K1K4P1_9APHY</name>